<dbReference type="AlphaFoldDB" id="A0A9Q1HP71"/>
<keyword evidence="2" id="KW-1185">Reference proteome</keyword>
<dbReference type="Proteomes" id="UP001152803">
    <property type="component" value="Unassembled WGS sequence"/>
</dbReference>
<name>A0A9Q1HP71_CONCO</name>
<protein>
    <submittedName>
        <fullName evidence="1">Uncharacterized protein</fullName>
    </submittedName>
</protein>
<organism evidence="1 2">
    <name type="scientific">Conger conger</name>
    <name type="common">Conger eel</name>
    <name type="synonym">Muraena conger</name>
    <dbReference type="NCBI Taxonomy" id="82655"/>
    <lineage>
        <taxon>Eukaryota</taxon>
        <taxon>Metazoa</taxon>
        <taxon>Chordata</taxon>
        <taxon>Craniata</taxon>
        <taxon>Vertebrata</taxon>
        <taxon>Euteleostomi</taxon>
        <taxon>Actinopterygii</taxon>
        <taxon>Neopterygii</taxon>
        <taxon>Teleostei</taxon>
        <taxon>Anguilliformes</taxon>
        <taxon>Congridae</taxon>
        <taxon>Conger</taxon>
    </lineage>
</organism>
<comment type="caution">
    <text evidence="1">The sequence shown here is derived from an EMBL/GenBank/DDBJ whole genome shotgun (WGS) entry which is preliminary data.</text>
</comment>
<gene>
    <name evidence="1" type="ORF">COCON_G00214050</name>
</gene>
<accession>A0A9Q1HP71</accession>
<proteinExistence type="predicted"/>
<evidence type="ECO:0000313" key="1">
    <source>
        <dbReference type="EMBL" id="KAJ8252093.1"/>
    </source>
</evidence>
<reference evidence="1" key="1">
    <citation type="journal article" date="2023" name="Science">
        <title>Genome structures resolve the early diversification of teleost fishes.</title>
        <authorList>
            <person name="Parey E."/>
            <person name="Louis A."/>
            <person name="Montfort J."/>
            <person name="Bouchez O."/>
            <person name="Roques C."/>
            <person name="Iampietro C."/>
            <person name="Lluch J."/>
            <person name="Castinel A."/>
            <person name="Donnadieu C."/>
            <person name="Desvignes T."/>
            <person name="Floi Bucao C."/>
            <person name="Jouanno E."/>
            <person name="Wen M."/>
            <person name="Mejri S."/>
            <person name="Dirks R."/>
            <person name="Jansen H."/>
            <person name="Henkel C."/>
            <person name="Chen W.J."/>
            <person name="Zahm M."/>
            <person name="Cabau C."/>
            <person name="Klopp C."/>
            <person name="Thompson A.W."/>
            <person name="Robinson-Rechavi M."/>
            <person name="Braasch I."/>
            <person name="Lecointre G."/>
            <person name="Bobe J."/>
            <person name="Postlethwait J.H."/>
            <person name="Berthelot C."/>
            <person name="Roest Crollius H."/>
            <person name="Guiguen Y."/>
        </authorList>
    </citation>
    <scope>NUCLEOTIDE SEQUENCE</scope>
    <source>
        <strain evidence="1">Concon-B</strain>
    </source>
</reference>
<dbReference type="EMBL" id="JAFJMO010000017">
    <property type="protein sequence ID" value="KAJ8252093.1"/>
    <property type="molecule type" value="Genomic_DNA"/>
</dbReference>
<evidence type="ECO:0000313" key="2">
    <source>
        <dbReference type="Proteomes" id="UP001152803"/>
    </source>
</evidence>
<sequence length="92" mass="10287">MQFESFPCWSFNPVLLAKSTMIISELPQLLETCTLVCNVGGENVFNGYTTFECQFATTQERTAADLSDQAIRSKQQAGDVYLANQLASLFHR</sequence>